<feature type="domain" description="Protein kinase" evidence="8">
    <location>
        <begin position="329"/>
        <end position="602"/>
    </location>
</feature>
<feature type="compositionally biased region" description="Pro residues" evidence="6">
    <location>
        <begin position="661"/>
        <end position="672"/>
    </location>
</feature>
<dbReference type="Gene3D" id="1.10.510.10">
    <property type="entry name" value="Transferase(Phosphotransferase) domain 1"/>
    <property type="match status" value="2"/>
</dbReference>
<dbReference type="SUPFAM" id="SSF56112">
    <property type="entry name" value="Protein kinase-like (PK-like)"/>
    <property type="match status" value="2"/>
</dbReference>
<reference evidence="10" key="1">
    <citation type="journal article" date="2017" name="Genome Announc.">
        <title>Draft Genome Sequence of Terrimicrobium sacchariphilum NM-5T, a Facultative Anaerobic Soil Bacterium of the Class Spartobacteria.</title>
        <authorList>
            <person name="Qiu Y.L."/>
            <person name="Tourlousse D.M."/>
            <person name="Matsuura N."/>
            <person name="Ohashi A."/>
            <person name="Sekiguchi Y."/>
        </authorList>
    </citation>
    <scope>NUCLEOTIDE SEQUENCE [LARGE SCALE GENOMIC DNA]</scope>
    <source>
        <strain evidence="10">NM-5</strain>
    </source>
</reference>
<dbReference type="SMART" id="SM00671">
    <property type="entry name" value="SEL1"/>
    <property type="match status" value="6"/>
</dbReference>
<evidence type="ECO:0000256" key="7">
    <source>
        <dbReference type="SAM" id="Phobius"/>
    </source>
</evidence>
<dbReference type="InterPro" id="IPR006597">
    <property type="entry name" value="Sel1-like"/>
</dbReference>
<dbReference type="Pfam" id="PF08238">
    <property type="entry name" value="Sel1"/>
    <property type="match status" value="6"/>
</dbReference>
<comment type="caution">
    <text evidence="9">The sequence shown here is derived from an EMBL/GenBank/DDBJ whole genome shotgun (WGS) entry which is preliminary data.</text>
</comment>
<organism evidence="9 10">
    <name type="scientific">Terrimicrobium sacchariphilum</name>
    <dbReference type="NCBI Taxonomy" id="690879"/>
    <lineage>
        <taxon>Bacteria</taxon>
        <taxon>Pseudomonadati</taxon>
        <taxon>Verrucomicrobiota</taxon>
        <taxon>Terrimicrobiia</taxon>
        <taxon>Terrimicrobiales</taxon>
        <taxon>Terrimicrobiaceae</taxon>
        <taxon>Terrimicrobium</taxon>
    </lineage>
</organism>
<dbReference type="PANTHER" id="PTHR43289:SF6">
    <property type="entry name" value="SERINE_THREONINE-PROTEIN KINASE NEKL-3"/>
    <property type="match status" value="1"/>
</dbReference>
<evidence type="ECO:0000256" key="1">
    <source>
        <dbReference type="ARBA" id="ARBA00022679"/>
    </source>
</evidence>
<feature type="region of interest" description="Disordered" evidence="6">
    <location>
        <begin position="653"/>
        <end position="672"/>
    </location>
</feature>
<accession>A0A146G2G6</accession>
<dbReference type="STRING" id="690879.TSACC_2422"/>
<dbReference type="GO" id="GO:0005524">
    <property type="term" value="F:ATP binding"/>
    <property type="evidence" value="ECO:0007669"/>
    <property type="project" value="UniProtKB-UniRule"/>
</dbReference>
<dbReference type="InterPro" id="IPR011990">
    <property type="entry name" value="TPR-like_helical_dom_sf"/>
</dbReference>
<evidence type="ECO:0000313" key="10">
    <source>
        <dbReference type="Proteomes" id="UP000076023"/>
    </source>
</evidence>
<keyword evidence="7" id="KW-0812">Transmembrane</keyword>
<keyword evidence="9" id="KW-0723">Serine/threonine-protein kinase</keyword>
<dbReference type="PROSITE" id="PS00107">
    <property type="entry name" value="PROTEIN_KINASE_ATP"/>
    <property type="match status" value="1"/>
</dbReference>
<evidence type="ECO:0000256" key="2">
    <source>
        <dbReference type="ARBA" id="ARBA00022741"/>
    </source>
</evidence>
<dbReference type="PROSITE" id="PS50011">
    <property type="entry name" value="PROTEIN_KINASE_DOM"/>
    <property type="match status" value="2"/>
</dbReference>
<dbReference type="PANTHER" id="PTHR43289">
    <property type="entry name" value="MITOGEN-ACTIVATED PROTEIN KINASE KINASE KINASE 20-RELATED"/>
    <property type="match status" value="1"/>
</dbReference>
<evidence type="ECO:0000256" key="5">
    <source>
        <dbReference type="PROSITE-ProRule" id="PRU10141"/>
    </source>
</evidence>
<gene>
    <name evidence="9" type="ORF">TSACC_2422</name>
</gene>
<dbReference type="SUPFAM" id="SSF81901">
    <property type="entry name" value="HCP-like"/>
    <property type="match status" value="2"/>
</dbReference>
<keyword evidence="2 5" id="KW-0547">Nucleotide-binding</keyword>
<sequence length="983" mass="105104">MSDPVRFQHFEVLRREDGSLFELGRGAMGITYKAFDTNLRCFVALKVINGTYLNSDIARQRFLREARAAAALRHPNVATVFHLGDEEDNYFYAMEFIDGETVEAFMKREGAVPPVMALEIALQVCRALTAAEKQGLVHRDIKPANLMLIWEDDTEFTVKVIDFGLAKNSSKEDGEDAATLTAGGFLGTPHFASPEQLDEREIDIRSDIYSLGVTLWYMLAGKTPFSGSLAQVMSQHLHRDPPFQSLDGQIPSVVGLLKHMMAKAPEDRPATPAALRKEIEECLAALRQSGASTAPATSADAESFETVVLPEPIAEAETLASGQMLAGRFRLIAETVASDHGRLFKADSLEDGKTVAVLILHSEKFATSQAFTQLEQEIETLQRLRAPALQKILSLERTDYHSFIVLEWVDGPTLLDLLRTRRLLPVPEAVRLLAPLAEAFDNIAEAGLNCPDIAAHEVTLTGGEVDTPVTGWTTCHPRFLGLSQAGASNLPADATMVATSYALMKAAGAFAANPRNAFVYAVATLAFEMLGGVRGGSSIGTFVPIAGLSEDGNNALRQALDPAKGFATAAEFVTRLSEARSTAAVPSAPVIAPAIPSPAPSVEPATAATIPGRKKTSPILILGVSGGVLVILAILGVLLSARKGAPAEKPVEPVVASATPTPTPVPATPTPIPVNQPYLDDMARADALLHEGNFPGALAAYTRVAVNYPDEKKPLDQLELVSASLRARKIPASQVASLRGPLETAAELKVRSAQMALGEMLRVSDPSAALKWFIAAADQGQTEAMVYAGQMQASGQGVSAPDFVSAAKWFTKAADGQDADGMYFLAECYLSPDSSKGVLRDPQKAFVLLSTAATVRNHTRAMNLLGDIYTKGIPNVVERDYAKAFDFFSKASAGGLLDAQGNLGVLYINGQGVEKDPAKAAALFKEGAEQKNPLCMYFYAMCLDGGFGVEKNASEAREMYRAAARLGNAKALDWCRSKGVSLE</sequence>
<feature type="transmembrane region" description="Helical" evidence="7">
    <location>
        <begin position="619"/>
        <end position="639"/>
    </location>
</feature>
<evidence type="ECO:0000313" key="9">
    <source>
        <dbReference type="EMBL" id="GAT32025.1"/>
    </source>
</evidence>
<evidence type="ECO:0000256" key="3">
    <source>
        <dbReference type="ARBA" id="ARBA00022777"/>
    </source>
</evidence>
<keyword evidence="3 9" id="KW-0418">Kinase</keyword>
<dbReference type="CDD" id="cd14014">
    <property type="entry name" value="STKc_PknB_like"/>
    <property type="match status" value="1"/>
</dbReference>
<dbReference type="AlphaFoldDB" id="A0A146G2G6"/>
<dbReference type="InParanoid" id="A0A146G2G6"/>
<evidence type="ECO:0000256" key="6">
    <source>
        <dbReference type="SAM" id="MobiDB-lite"/>
    </source>
</evidence>
<dbReference type="InterPro" id="IPR000719">
    <property type="entry name" value="Prot_kinase_dom"/>
</dbReference>
<name>A0A146G2G6_TERSA</name>
<dbReference type="RefSeq" id="WP_075077885.1">
    <property type="nucleotide sequence ID" value="NZ_BDCO01000002.1"/>
</dbReference>
<proteinExistence type="predicted"/>
<keyword evidence="7" id="KW-1133">Transmembrane helix</keyword>
<dbReference type="Gene3D" id="3.30.200.20">
    <property type="entry name" value="Phosphorylase Kinase, domain 1"/>
    <property type="match status" value="2"/>
</dbReference>
<dbReference type="EMBL" id="BDCO01000002">
    <property type="protein sequence ID" value="GAT32025.1"/>
    <property type="molecule type" value="Genomic_DNA"/>
</dbReference>
<feature type="domain" description="Protein kinase" evidence="8">
    <location>
        <begin position="17"/>
        <end position="283"/>
    </location>
</feature>
<keyword evidence="10" id="KW-1185">Reference proteome</keyword>
<keyword evidence="1" id="KW-0808">Transferase</keyword>
<dbReference type="InterPro" id="IPR017441">
    <property type="entry name" value="Protein_kinase_ATP_BS"/>
</dbReference>
<dbReference type="PROSITE" id="PS00108">
    <property type="entry name" value="PROTEIN_KINASE_ST"/>
    <property type="match status" value="1"/>
</dbReference>
<feature type="binding site" evidence="5">
    <location>
        <position position="46"/>
    </location>
    <ligand>
        <name>ATP</name>
        <dbReference type="ChEBI" id="CHEBI:30616"/>
    </ligand>
</feature>
<dbReference type="InterPro" id="IPR008271">
    <property type="entry name" value="Ser/Thr_kinase_AS"/>
</dbReference>
<dbReference type="Pfam" id="PF00069">
    <property type="entry name" value="Pkinase"/>
    <property type="match status" value="1"/>
</dbReference>
<dbReference type="SMART" id="SM00220">
    <property type="entry name" value="S_TKc"/>
    <property type="match status" value="1"/>
</dbReference>
<keyword evidence="7" id="KW-0472">Membrane</keyword>
<evidence type="ECO:0000259" key="8">
    <source>
        <dbReference type="PROSITE" id="PS50011"/>
    </source>
</evidence>
<dbReference type="OrthoDB" id="174510at2"/>
<dbReference type="Proteomes" id="UP000076023">
    <property type="component" value="Unassembled WGS sequence"/>
</dbReference>
<dbReference type="InterPro" id="IPR011009">
    <property type="entry name" value="Kinase-like_dom_sf"/>
</dbReference>
<protein>
    <submittedName>
        <fullName evidence="9">Serine/threonine protein kinase</fullName>
    </submittedName>
</protein>
<dbReference type="Gene3D" id="1.25.40.10">
    <property type="entry name" value="Tetratricopeptide repeat domain"/>
    <property type="match status" value="1"/>
</dbReference>
<keyword evidence="4 5" id="KW-0067">ATP-binding</keyword>
<dbReference type="GO" id="GO:0004674">
    <property type="term" value="F:protein serine/threonine kinase activity"/>
    <property type="evidence" value="ECO:0007669"/>
    <property type="project" value="UniProtKB-KW"/>
</dbReference>
<evidence type="ECO:0000256" key="4">
    <source>
        <dbReference type="ARBA" id="ARBA00022840"/>
    </source>
</evidence>